<feature type="domain" description="Dynein heavy chain hydrolytic ATP-binding dynein motor region" evidence="1">
    <location>
        <begin position="10"/>
        <end position="106"/>
    </location>
</feature>
<dbReference type="Pfam" id="PF12774">
    <property type="entry name" value="AAA_6"/>
    <property type="match status" value="1"/>
</dbReference>
<evidence type="ECO:0000313" key="3">
    <source>
        <dbReference type="Proteomes" id="UP000265618"/>
    </source>
</evidence>
<evidence type="ECO:0000313" key="2">
    <source>
        <dbReference type="EMBL" id="GIQ90438.1"/>
    </source>
</evidence>
<protein>
    <submittedName>
        <fullName evidence="2">Dynein heavy chain</fullName>
    </submittedName>
</protein>
<sequence length="106" mass="11688">MLMYTAVQYPDDPGDMLCLRALVDVNVPKFLKQDVPLFNGIIADLFPGLDMPTTELSDLGDCIKEECLARNLVPHDAFLSKVNQLYQTASVRHGLMVVGYALSGKT</sequence>
<dbReference type="PANTHER" id="PTHR46961">
    <property type="entry name" value="DYNEIN HEAVY CHAIN 1, AXONEMAL-LIKE PROTEIN"/>
    <property type="match status" value="1"/>
</dbReference>
<dbReference type="EMBL" id="BDIP01006184">
    <property type="protein sequence ID" value="GIQ90438.1"/>
    <property type="molecule type" value="Genomic_DNA"/>
</dbReference>
<dbReference type="GO" id="GO:0030286">
    <property type="term" value="C:dynein complex"/>
    <property type="evidence" value="ECO:0007669"/>
    <property type="project" value="InterPro"/>
</dbReference>
<dbReference type="GO" id="GO:0045505">
    <property type="term" value="F:dynein intermediate chain binding"/>
    <property type="evidence" value="ECO:0007669"/>
    <property type="project" value="InterPro"/>
</dbReference>
<reference evidence="2 3" key="1">
    <citation type="journal article" date="2018" name="PLoS ONE">
        <title>The draft genome of Kipferlia bialata reveals reductive genome evolution in fornicate parasites.</title>
        <authorList>
            <person name="Tanifuji G."/>
            <person name="Takabayashi S."/>
            <person name="Kume K."/>
            <person name="Takagi M."/>
            <person name="Nakayama T."/>
            <person name="Kamikawa R."/>
            <person name="Inagaki Y."/>
            <person name="Hashimoto T."/>
        </authorList>
    </citation>
    <scope>NUCLEOTIDE SEQUENCE [LARGE SCALE GENOMIC DNA]</scope>
    <source>
        <strain evidence="2">NY0173</strain>
    </source>
</reference>
<dbReference type="InterPro" id="IPR043157">
    <property type="entry name" value="Dynein_AAA1S"/>
</dbReference>
<dbReference type="GO" id="GO:0007018">
    <property type="term" value="P:microtubule-based movement"/>
    <property type="evidence" value="ECO:0007669"/>
    <property type="project" value="InterPro"/>
</dbReference>
<feature type="non-terminal residue" evidence="2">
    <location>
        <position position="1"/>
    </location>
</feature>
<name>A0A9K3D777_9EUKA</name>
<dbReference type="InterPro" id="IPR035699">
    <property type="entry name" value="AAA_6"/>
</dbReference>
<keyword evidence="3" id="KW-1185">Reference proteome</keyword>
<dbReference type="GO" id="GO:0005524">
    <property type="term" value="F:ATP binding"/>
    <property type="evidence" value="ECO:0007669"/>
    <property type="project" value="InterPro"/>
</dbReference>
<dbReference type="InterPro" id="IPR026983">
    <property type="entry name" value="DHC"/>
</dbReference>
<dbReference type="GO" id="GO:0051959">
    <property type="term" value="F:dynein light intermediate chain binding"/>
    <property type="evidence" value="ECO:0007669"/>
    <property type="project" value="InterPro"/>
</dbReference>
<dbReference type="Proteomes" id="UP000265618">
    <property type="component" value="Unassembled WGS sequence"/>
</dbReference>
<dbReference type="Gene3D" id="1.10.8.710">
    <property type="match status" value="1"/>
</dbReference>
<comment type="caution">
    <text evidence="2">The sequence shown here is derived from an EMBL/GenBank/DDBJ whole genome shotgun (WGS) entry which is preliminary data.</text>
</comment>
<evidence type="ECO:0000259" key="1">
    <source>
        <dbReference type="Pfam" id="PF12774"/>
    </source>
</evidence>
<proteinExistence type="predicted"/>
<dbReference type="InterPro" id="IPR027417">
    <property type="entry name" value="P-loop_NTPase"/>
</dbReference>
<dbReference type="Gene3D" id="3.40.50.300">
    <property type="entry name" value="P-loop containing nucleotide triphosphate hydrolases"/>
    <property type="match status" value="1"/>
</dbReference>
<accession>A0A9K3D777</accession>
<dbReference type="AlphaFoldDB" id="A0A9K3D777"/>
<gene>
    <name evidence="2" type="ORF">KIPB_013234</name>
</gene>
<dbReference type="OrthoDB" id="5593012at2759"/>
<organism evidence="2 3">
    <name type="scientific">Kipferlia bialata</name>
    <dbReference type="NCBI Taxonomy" id="797122"/>
    <lineage>
        <taxon>Eukaryota</taxon>
        <taxon>Metamonada</taxon>
        <taxon>Carpediemonas-like organisms</taxon>
        <taxon>Kipferlia</taxon>
    </lineage>
</organism>